<dbReference type="RefSeq" id="XP_009837453.1">
    <property type="nucleotide sequence ID" value="XM_009839151.1"/>
</dbReference>
<dbReference type="GeneID" id="20814045"/>
<dbReference type="AlphaFoldDB" id="W4G1S4"/>
<proteinExistence type="predicted"/>
<feature type="compositionally biased region" description="Low complexity" evidence="1">
    <location>
        <begin position="10"/>
        <end position="29"/>
    </location>
</feature>
<protein>
    <submittedName>
        <fullName evidence="2">Uncharacterized protein</fullName>
    </submittedName>
</protein>
<dbReference type="EMBL" id="KI913151">
    <property type="protein sequence ID" value="ETV73004.1"/>
    <property type="molecule type" value="Genomic_DNA"/>
</dbReference>
<reference evidence="2" key="1">
    <citation type="submission" date="2013-12" db="EMBL/GenBank/DDBJ databases">
        <title>The Genome Sequence of Aphanomyces astaci APO3.</title>
        <authorList>
            <consortium name="The Broad Institute Genomics Platform"/>
            <person name="Russ C."/>
            <person name="Tyler B."/>
            <person name="van West P."/>
            <person name="Dieguez-Uribeondo J."/>
            <person name="Young S.K."/>
            <person name="Zeng Q."/>
            <person name="Gargeya S."/>
            <person name="Fitzgerald M."/>
            <person name="Abouelleil A."/>
            <person name="Alvarado L."/>
            <person name="Chapman S.B."/>
            <person name="Gainer-Dewar J."/>
            <person name="Goldberg J."/>
            <person name="Griggs A."/>
            <person name="Gujja S."/>
            <person name="Hansen M."/>
            <person name="Howarth C."/>
            <person name="Imamovic A."/>
            <person name="Ireland A."/>
            <person name="Larimer J."/>
            <person name="McCowan C."/>
            <person name="Murphy C."/>
            <person name="Pearson M."/>
            <person name="Poon T.W."/>
            <person name="Priest M."/>
            <person name="Roberts A."/>
            <person name="Saif S."/>
            <person name="Shea T."/>
            <person name="Sykes S."/>
            <person name="Wortman J."/>
            <person name="Nusbaum C."/>
            <person name="Birren B."/>
        </authorList>
    </citation>
    <scope>NUCLEOTIDE SEQUENCE [LARGE SCALE GENOMIC DNA]</scope>
    <source>
        <strain evidence="2">APO3</strain>
    </source>
</reference>
<sequence length="759" mass="83852">MACNSTKLMSMTSASKASISSSESNTQESMIPSTMLAPILNVLLSLDKMALKNAQSSMCFNSTCLRMFSVRNGMTMAVSLPPPNQAEMDELIMLSVERAAASSRRIEPSTRYDRGDGEESVQVTLLRQQEDLVRQQDELKRVMANQTKATAEHQEMLRQASDAMRQQHYTEPISDRESLAKRRRAAWRNSCVQQVPLAPVYKGRTKRERREFMSISLTRGMWKLARRGPERIPQSEKAYAARSLHSATSPGGHKTWITGSGAHASPYSFLRMHTVLSHVIVDLRNSIQRNERSLSILQEVDGVDLGELSPRHVVRSSRPDLRTALVSSRRALDTAHAERDWTNDLLQEAQGSLWSLEHGQRDLREQRDQAQARLSDQQAELRDLASQLTVQTEKATKLERRVQETDQALEVMTAEAPPDSGAKGSTHSGPAGAKGPVPPSPSRSAKRPASGGRPGKRKVSRVHAAVPLPSTDPNLPRDVDATYMAVALSKPWEQYKVEESFIRSSGRQLPLWAELQEQLEDFWGNHALAHWNRRFMRGSAEVHAEVEAAMGTLVGIIGCLYRIVRRHGIDLLRFLLPPFVLAGLPSRRGLFEDDGLGLGCSSRAGLSVISRLGILAGGPVHFSHRAVRSPFMATLAFLKGCSLREFWFKKCERVPTRRCLSGAFPVYQGRFPFVVDDRSHPPEGSQWARGMPRPAGIPPMGYTPPLPNTTGVPKTATTSGAPTTFSASGVQSTFSAPEMVDLLSDSATDTDEETVAVDL</sequence>
<name>W4G1S4_APHAT</name>
<evidence type="ECO:0000256" key="1">
    <source>
        <dbReference type="SAM" id="MobiDB-lite"/>
    </source>
</evidence>
<feature type="compositionally biased region" description="Polar residues" evidence="1">
    <location>
        <begin position="708"/>
        <end position="730"/>
    </location>
</feature>
<evidence type="ECO:0000313" key="2">
    <source>
        <dbReference type="EMBL" id="ETV73004.1"/>
    </source>
</evidence>
<gene>
    <name evidence="2" type="ORF">H257_12049</name>
</gene>
<feature type="region of interest" description="Disordered" evidence="1">
    <location>
        <begin position="706"/>
        <end position="730"/>
    </location>
</feature>
<feature type="region of interest" description="Disordered" evidence="1">
    <location>
        <begin position="414"/>
        <end position="473"/>
    </location>
</feature>
<feature type="region of interest" description="Disordered" evidence="1">
    <location>
        <begin position="1"/>
        <end position="30"/>
    </location>
</feature>
<accession>W4G1S4</accession>
<dbReference type="VEuPathDB" id="FungiDB:H257_12049"/>
<organism evidence="2">
    <name type="scientific">Aphanomyces astaci</name>
    <name type="common">Crayfish plague agent</name>
    <dbReference type="NCBI Taxonomy" id="112090"/>
    <lineage>
        <taxon>Eukaryota</taxon>
        <taxon>Sar</taxon>
        <taxon>Stramenopiles</taxon>
        <taxon>Oomycota</taxon>
        <taxon>Saprolegniomycetes</taxon>
        <taxon>Saprolegniales</taxon>
        <taxon>Verrucalvaceae</taxon>
        <taxon>Aphanomyces</taxon>
    </lineage>
</organism>